<gene>
    <name evidence="4" type="primary">lptD</name>
    <name evidence="7" type="ORF">HMPREF0201_00516</name>
</gene>
<feature type="domain" description="LptD C-terminal" evidence="6">
    <location>
        <begin position="319"/>
        <end position="727"/>
    </location>
</feature>
<comment type="function">
    <text evidence="4">Together with LptE, is involved in the assembly of lipopolysaccharide (LPS) at the surface of the outer membrane.</text>
</comment>
<dbReference type="Proteomes" id="UP000014585">
    <property type="component" value="Unassembled WGS sequence"/>
</dbReference>
<dbReference type="GO" id="GO:0015920">
    <property type="term" value="P:lipopolysaccharide transport"/>
    <property type="evidence" value="ECO:0007669"/>
    <property type="project" value="InterPro"/>
</dbReference>
<comment type="subunit">
    <text evidence="4">Component of the lipopolysaccharide transport and assembly complex. Interacts with LptE and LptA.</text>
</comment>
<evidence type="ECO:0000313" key="8">
    <source>
        <dbReference type="Proteomes" id="UP000014585"/>
    </source>
</evidence>
<feature type="domain" description="Organic solvent tolerance-like N-terminal" evidence="5">
    <location>
        <begin position="61"/>
        <end position="202"/>
    </location>
</feature>
<keyword evidence="3 4" id="KW-0998">Cell outer membrane</keyword>
<dbReference type="NCBIfam" id="NF002997">
    <property type="entry name" value="PRK03761.1"/>
    <property type="match status" value="1"/>
</dbReference>
<dbReference type="PATRIC" id="fig|566551.4.peg.476"/>
<keyword evidence="1 4" id="KW-0732">Signal</keyword>
<evidence type="ECO:0000313" key="7">
    <source>
        <dbReference type="EMBL" id="EPF20781.1"/>
    </source>
</evidence>
<organism evidence="7 8">
    <name type="scientific">Cedecea davisae DSM 4568</name>
    <dbReference type="NCBI Taxonomy" id="566551"/>
    <lineage>
        <taxon>Bacteria</taxon>
        <taxon>Pseudomonadati</taxon>
        <taxon>Pseudomonadota</taxon>
        <taxon>Gammaproteobacteria</taxon>
        <taxon>Enterobacterales</taxon>
        <taxon>Enterobacteriaceae</taxon>
        <taxon>Cedecea</taxon>
    </lineage>
</organism>
<evidence type="ECO:0000256" key="3">
    <source>
        <dbReference type="ARBA" id="ARBA00023237"/>
    </source>
</evidence>
<evidence type="ECO:0000259" key="6">
    <source>
        <dbReference type="Pfam" id="PF04453"/>
    </source>
</evidence>
<reference evidence="7 8" key="1">
    <citation type="submission" date="2013-04" db="EMBL/GenBank/DDBJ databases">
        <authorList>
            <person name="Weinstock G."/>
            <person name="Sodergren E."/>
            <person name="Lobos E.A."/>
            <person name="Fulton L."/>
            <person name="Fulton R."/>
            <person name="Courtney L."/>
            <person name="Fronick C."/>
            <person name="O'Laughlin M."/>
            <person name="Godfrey J."/>
            <person name="Wilson R.M."/>
            <person name="Miner T."/>
            <person name="Farmer C."/>
            <person name="Delehaunty K."/>
            <person name="Cordes M."/>
            <person name="Minx P."/>
            <person name="Tomlinson C."/>
            <person name="Chen J."/>
            <person name="Wollam A."/>
            <person name="Pepin K.H."/>
            <person name="Palsikar V.B."/>
            <person name="Zhang X."/>
            <person name="Suruliraj S."/>
            <person name="Perna N.T."/>
            <person name="Plunkett G."/>
            <person name="Warren W."/>
            <person name="Mitreva M."/>
            <person name="Mardis E.R."/>
            <person name="Wilson R.K."/>
        </authorList>
    </citation>
    <scope>NUCLEOTIDE SEQUENCE [LARGE SCALE GENOMIC DNA]</scope>
    <source>
        <strain evidence="7 8">DSM 4568</strain>
    </source>
</reference>
<dbReference type="AlphaFoldDB" id="S3J7Z4"/>
<evidence type="ECO:0000256" key="2">
    <source>
        <dbReference type="ARBA" id="ARBA00023136"/>
    </source>
</evidence>
<dbReference type="Gene3D" id="2.60.450.10">
    <property type="entry name" value="Lipopolysaccharide (LPS) transport protein A like domain"/>
    <property type="match status" value="1"/>
</dbReference>
<dbReference type="HAMAP" id="MF_01411">
    <property type="entry name" value="LPS_assembly_LptD"/>
    <property type="match status" value="1"/>
</dbReference>
<comment type="caution">
    <text evidence="7">The sequence shown here is derived from an EMBL/GenBank/DDBJ whole genome shotgun (WGS) entry which is preliminary data.</text>
</comment>
<proteinExistence type="inferred from homology"/>
<protein>
    <recommendedName>
        <fullName evidence="4">LPS-assembly protein LptD</fullName>
    </recommendedName>
</protein>
<comment type="subcellular location">
    <subcellularLocation>
        <location evidence="4">Cell outer membrane</location>
    </subcellularLocation>
</comment>
<dbReference type="GO" id="GO:0043165">
    <property type="term" value="P:Gram-negative-bacterium-type cell outer membrane assembly"/>
    <property type="evidence" value="ECO:0007669"/>
    <property type="project" value="UniProtKB-UniRule"/>
</dbReference>
<dbReference type="EMBL" id="ATDT01000003">
    <property type="protein sequence ID" value="EPF20781.1"/>
    <property type="molecule type" value="Genomic_DNA"/>
</dbReference>
<dbReference type="InterPro" id="IPR050218">
    <property type="entry name" value="LptD"/>
</dbReference>
<dbReference type="InterPro" id="IPR005653">
    <property type="entry name" value="OstA-like_N"/>
</dbReference>
<dbReference type="HOGENOM" id="CLU_009039_2_0_6"/>
<evidence type="ECO:0000256" key="4">
    <source>
        <dbReference type="HAMAP-Rule" id="MF_01411"/>
    </source>
</evidence>
<dbReference type="InterPro" id="IPR007543">
    <property type="entry name" value="LptD_C"/>
</dbReference>
<feature type="signal peptide" evidence="4">
    <location>
        <begin position="1"/>
        <end position="32"/>
    </location>
</feature>
<dbReference type="PANTHER" id="PTHR30189">
    <property type="entry name" value="LPS-ASSEMBLY PROTEIN"/>
    <property type="match status" value="1"/>
</dbReference>
<keyword evidence="2 4" id="KW-0472">Membrane</keyword>
<sequence length="812" mass="92130" precursor="true">MTEQQITRMKKRIPTLLATLIGSALYSQQGMAADLASQCMLGIPSYNRPLVQDDGNSLPVTIQADHAKGNYPDNAVFTGNVDIQQGNSRLQSDEVQLHQKQVEGQPEPVRTVDALGNVHYDDNQVILKGPKAWSNLNTKDTNVWSGDYQMVGRQGRGTADLMKQRGDNRYTILENGTFTSCLPGSNTWSVVGSEVIQDRQEEVAEIWNARFKLGPVPVFYSPYLQLPIGDKRRSGFLIPSAKYSTNNGLEFTLPYYWNIAPNFDATITPHYIGKRGGIQWQNEFRYLTQAGTGLMEFDYLPSDDEYKNEPGVDSGAKDRRWLFYWNHSGVMDQVWRFNVDYTKVSDSRYFNDFTSKYGSSTDGYATQKFSVGYANQNFDATLSAKQFQVFANQLGGSTSSYRAEPQLDVNFYQNDVGPFDTRIYGQAVKFTNVNDNMPEATRLHLEPVINLPLSNGWASLNTEAKLMMTHYQQDNIEKYKTYTTAQYNSVPTYGPYQQARDSANSLESTVNRTLPQFKMDGKLIFDRDMDSVAGWTQTLEPRAQYLYVPYRNQSNINNYDSSLLQSDYSGLFRDRTYGGLDRIASANQMTTGVTSRVYDDASVERFNISAGQIYYFTQSRTGDDNINWEKDKKTGSMLWAGDTYWRMTDRWGLRGGVQYDARLGNVANGSGAIEYRRDTDRIAQLTYRYASPEYIQATLPTYSSYEQYKEGISQVGMVASWPIVDRWSVVGAYYYDTNARQSADSMFAVQYSSCCYAIRVGVERKINGWENNQSKYDNVIGFNIELRGLSSNYGLGIPQMLRSNILPYQSSM</sequence>
<dbReference type="Pfam" id="PF04453">
    <property type="entry name" value="LptD"/>
    <property type="match status" value="1"/>
</dbReference>
<name>S3J7Z4_9ENTR</name>
<accession>S3J7Z4</accession>
<dbReference type="GO" id="GO:0009279">
    <property type="term" value="C:cell outer membrane"/>
    <property type="evidence" value="ECO:0007669"/>
    <property type="project" value="UniProtKB-SubCell"/>
</dbReference>
<evidence type="ECO:0000259" key="5">
    <source>
        <dbReference type="Pfam" id="PF03968"/>
    </source>
</evidence>
<comment type="caution">
    <text evidence="4">Lacks conserved residue(s) required for the propagation of feature annotation.</text>
</comment>
<evidence type="ECO:0000256" key="1">
    <source>
        <dbReference type="ARBA" id="ARBA00022729"/>
    </source>
</evidence>
<feature type="chain" id="PRO_5009020368" description="LPS-assembly protein LptD" evidence="4">
    <location>
        <begin position="33"/>
        <end position="812"/>
    </location>
</feature>
<dbReference type="GO" id="GO:1990351">
    <property type="term" value="C:transporter complex"/>
    <property type="evidence" value="ECO:0007669"/>
    <property type="project" value="TreeGrafter"/>
</dbReference>
<dbReference type="STRING" id="566551.HMPREF0201_00516"/>
<dbReference type="Pfam" id="PF03968">
    <property type="entry name" value="LptD_N"/>
    <property type="match status" value="1"/>
</dbReference>
<comment type="similarity">
    <text evidence="4">Belongs to the LptD family.</text>
</comment>
<dbReference type="InterPro" id="IPR020889">
    <property type="entry name" value="LipoPS_assembly_LptD"/>
</dbReference>
<dbReference type="PANTHER" id="PTHR30189:SF1">
    <property type="entry name" value="LPS-ASSEMBLY PROTEIN LPTD"/>
    <property type="match status" value="1"/>
</dbReference>